<dbReference type="EMBL" id="JBHSRI010000025">
    <property type="protein sequence ID" value="MFC6040494.1"/>
    <property type="molecule type" value="Genomic_DNA"/>
</dbReference>
<evidence type="ECO:0000256" key="1">
    <source>
        <dbReference type="ARBA" id="ARBA00008861"/>
    </source>
</evidence>
<dbReference type="Proteomes" id="UP001596170">
    <property type="component" value="Unassembled WGS sequence"/>
</dbReference>
<dbReference type="Pfam" id="PF06094">
    <property type="entry name" value="GGACT"/>
    <property type="match status" value="1"/>
</dbReference>
<dbReference type="PANTHER" id="PTHR12510:SF4">
    <property type="entry name" value="GAMMA-GLUTAMYLAMINECYCLOTRANSFERASE"/>
    <property type="match status" value="1"/>
</dbReference>
<dbReference type="PANTHER" id="PTHR12510">
    <property type="entry name" value="TROPONIN C-AKIN-1 PROTEIN"/>
    <property type="match status" value="1"/>
</dbReference>
<dbReference type="SUPFAM" id="SSF110857">
    <property type="entry name" value="Gamma-glutamyl cyclotransferase-like"/>
    <property type="match status" value="1"/>
</dbReference>
<keyword evidence="5" id="KW-1185">Reference proteome</keyword>
<feature type="domain" description="Gamma-glutamylcyclotransferase AIG2-like" evidence="3">
    <location>
        <begin position="3"/>
        <end position="120"/>
    </location>
</feature>
<reference evidence="5" key="1">
    <citation type="journal article" date="2019" name="Int. J. Syst. Evol. Microbiol.">
        <title>The Global Catalogue of Microorganisms (GCM) 10K type strain sequencing project: providing services to taxonomists for standard genome sequencing and annotation.</title>
        <authorList>
            <consortium name="The Broad Institute Genomics Platform"/>
            <consortium name="The Broad Institute Genome Sequencing Center for Infectious Disease"/>
            <person name="Wu L."/>
            <person name="Ma J."/>
        </authorList>
    </citation>
    <scope>NUCLEOTIDE SEQUENCE [LARGE SCALE GENOMIC DNA]</scope>
    <source>
        <strain evidence="5">CCUG 54527</strain>
    </source>
</reference>
<evidence type="ECO:0000259" key="3">
    <source>
        <dbReference type="Pfam" id="PF06094"/>
    </source>
</evidence>
<comment type="caution">
    <text evidence="4">The sequence shown here is derived from an EMBL/GenBank/DDBJ whole genome shotgun (WGS) entry which is preliminary data.</text>
</comment>
<dbReference type="InterPro" id="IPR013024">
    <property type="entry name" value="GGCT-like"/>
</dbReference>
<evidence type="ECO:0000313" key="4">
    <source>
        <dbReference type="EMBL" id="MFC6040494.1"/>
    </source>
</evidence>
<dbReference type="InterPro" id="IPR036568">
    <property type="entry name" value="GGCT-like_sf"/>
</dbReference>
<protein>
    <recommendedName>
        <fullName evidence="2">Gamma-glutamylcyclotransferase family protein</fullName>
    </recommendedName>
</protein>
<evidence type="ECO:0000313" key="5">
    <source>
        <dbReference type="Proteomes" id="UP001596170"/>
    </source>
</evidence>
<name>A0ABW1L9V4_9BACL</name>
<comment type="similarity">
    <text evidence="1 2">Belongs to the gamma-glutamylcyclotransferase family.</text>
</comment>
<dbReference type="Gene3D" id="3.10.490.10">
    <property type="entry name" value="Gamma-glutamyl cyclotransferase-like"/>
    <property type="match status" value="1"/>
</dbReference>
<gene>
    <name evidence="4" type="ORF">ACFPYN_13785</name>
</gene>
<proteinExistence type="inferred from homology"/>
<organism evidence="4 5">
    <name type="scientific">Paenisporosarcina macmurdoensis</name>
    <dbReference type="NCBI Taxonomy" id="212659"/>
    <lineage>
        <taxon>Bacteria</taxon>
        <taxon>Bacillati</taxon>
        <taxon>Bacillota</taxon>
        <taxon>Bacilli</taxon>
        <taxon>Bacillales</taxon>
        <taxon>Caryophanaceae</taxon>
        <taxon>Paenisporosarcina</taxon>
    </lineage>
</organism>
<evidence type="ECO:0000256" key="2">
    <source>
        <dbReference type="RuleBase" id="RU367036"/>
    </source>
</evidence>
<dbReference type="InterPro" id="IPR009288">
    <property type="entry name" value="AIG2-like_dom"/>
</dbReference>
<dbReference type="InterPro" id="IPR039126">
    <property type="entry name" value="GGACT"/>
</dbReference>
<dbReference type="RefSeq" id="WP_377734990.1">
    <property type="nucleotide sequence ID" value="NZ_JBHSRI010000025.1"/>
</dbReference>
<accession>A0ABW1L9V4</accession>
<sequence length="127" mass="14323">MKLFVYGTLLRGEPNHRVLEGATLLYTGSKIQAKMYDTGSGYPAVELGMGSTIVGDIYEIHDQMWSNLDDLEGYTGNPTTDLYSKEIVHVQTPDGQIEAFIYTICDESMKLYEIPSGDWKVYRQSLK</sequence>
<dbReference type="CDD" id="cd06661">
    <property type="entry name" value="GGCT_like"/>
    <property type="match status" value="1"/>
</dbReference>